<name>A0A419T1C7_9FIRM</name>
<evidence type="ECO:0000313" key="1">
    <source>
        <dbReference type="EMBL" id="RKD31256.1"/>
    </source>
</evidence>
<dbReference type="Proteomes" id="UP000284177">
    <property type="component" value="Unassembled WGS sequence"/>
</dbReference>
<dbReference type="EMBL" id="MCIB01000023">
    <property type="protein sequence ID" value="RKD31256.1"/>
    <property type="molecule type" value="Genomic_DNA"/>
</dbReference>
<organism evidence="1 2">
    <name type="scientific">Thermohalobacter berrensis</name>
    <dbReference type="NCBI Taxonomy" id="99594"/>
    <lineage>
        <taxon>Bacteria</taxon>
        <taxon>Bacillati</taxon>
        <taxon>Bacillota</taxon>
        <taxon>Tissierellia</taxon>
        <taxon>Tissierellales</taxon>
        <taxon>Thermohalobacteraceae</taxon>
        <taxon>Thermohalobacter</taxon>
    </lineage>
</organism>
<evidence type="ECO:0000313" key="2">
    <source>
        <dbReference type="Proteomes" id="UP000284177"/>
    </source>
</evidence>
<comment type="caution">
    <text evidence="1">The sequence shown here is derived from an EMBL/GenBank/DDBJ whole genome shotgun (WGS) entry which is preliminary data.</text>
</comment>
<protein>
    <submittedName>
        <fullName evidence="1">Uncharacterized protein</fullName>
    </submittedName>
</protein>
<accession>A0A419T1C7</accession>
<dbReference type="AlphaFoldDB" id="A0A419T1C7"/>
<sequence length="60" mass="6645">MSKGKKFVNSLASNAGKNIANEKVVSNHKSTKPNLNELNENIKGLFFKINKLENSISKLN</sequence>
<dbReference type="RefSeq" id="WP_120169686.1">
    <property type="nucleotide sequence ID" value="NZ_MCIB01000023.1"/>
</dbReference>
<proteinExistence type="predicted"/>
<keyword evidence="2" id="KW-1185">Reference proteome</keyword>
<gene>
    <name evidence="1" type="ORF">BET03_03770</name>
</gene>
<reference evidence="1 2" key="1">
    <citation type="submission" date="2016-08" db="EMBL/GenBank/DDBJ databases">
        <title>Novel Firmicutes and Novel Genomes.</title>
        <authorList>
            <person name="Poppleton D.I."/>
            <person name="Gribaldo S."/>
        </authorList>
    </citation>
    <scope>NUCLEOTIDE SEQUENCE [LARGE SCALE GENOMIC DNA]</scope>
    <source>
        <strain evidence="1 2">CTT3</strain>
    </source>
</reference>